<dbReference type="GO" id="GO:0005975">
    <property type="term" value="P:carbohydrate metabolic process"/>
    <property type="evidence" value="ECO:0007669"/>
    <property type="project" value="InterPro"/>
</dbReference>
<keyword evidence="4" id="KW-1185">Reference proteome</keyword>
<evidence type="ECO:0000313" key="3">
    <source>
        <dbReference type="EMBL" id="KAJ8474902.1"/>
    </source>
</evidence>
<feature type="region of interest" description="Disordered" evidence="2">
    <location>
        <begin position="235"/>
        <end position="270"/>
    </location>
</feature>
<accession>A0AAD7TRD1</accession>
<organism evidence="3 4">
    <name type="scientific">Trametes cubensis</name>
    <dbReference type="NCBI Taxonomy" id="1111947"/>
    <lineage>
        <taxon>Eukaryota</taxon>
        <taxon>Fungi</taxon>
        <taxon>Dikarya</taxon>
        <taxon>Basidiomycota</taxon>
        <taxon>Agaricomycotina</taxon>
        <taxon>Agaricomycetes</taxon>
        <taxon>Polyporales</taxon>
        <taxon>Polyporaceae</taxon>
        <taxon>Trametes</taxon>
    </lineage>
</organism>
<dbReference type="AlphaFoldDB" id="A0AAD7TRD1"/>
<dbReference type="Pfam" id="PF00923">
    <property type="entry name" value="TAL_FSA"/>
    <property type="match status" value="1"/>
</dbReference>
<keyword evidence="1" id="KW-0704">Schiff base</keyword>
<dbReference type="EMBL" id="JAPEVG010000174">
    <property type="protein sequence ID" value="KAJ8474902.1"/>
    <property type="molecule type" value="Genomic_DNA"/>
</dbReference>
<dbReference type="Proteomes" id="UP001215151">
    <property type="component" value="Unassembled WGS sequence"/>
</dbReference>
<evidence type="ECO:0000256" key="1">
    <source>
        <dbReference type="ARBA" id="ARBA00023270"/>
    </source>
</evidence>
<evidence type="ECO:0008006" key="5">
    <source>
        <dbReference type="Google" id="ProtNLM"/>
    </source>
</evidence>
<dbReference type="InterPro" id="IPR013785">
    <property type="entry name" value="Aldolase_TIM"/>
</dbReference>
<comment type="caution">
    <text evidence="3">The sequence shown here is derived from an EMBL/GenBank/DDBJ whole genome shotgun (WGS) entry which is preliminary data.</text>
</comment>
<name>A0AAD7TRD1_9APHY</name>
<feature type="compositionally biased region" description="Polar residues" evidence="2">
    <location>
        <begin position="259"/>
        <end position="270"/>
    </location>
</feature>
<dbReference type="SUPFAM" id="SSF51569">
    <property type="entry name" value="Aldolase"/>
    <property type="match status" value="1"/>
</dbReference>
<dbReference type="PANTHER" id="PTHR10683">
    <property type="entry name" value="TRANSALDOLASE"/>
    <property type="match status" value="1"/>
</dbReference>
<proteinExistence type="predicted"/>
<evidence type="ECO:0000256" key="2">
    <source>
        <dbReference type="SAM" id="MobiDB-lite"/>
    </source>
</evidence>
<protein>
    <recommendedName>
        <fullName evidence="5">Transaldolase</fullName>
    </recommendedName>
</protein>
<gene>
    <name evidence="3" type="ORF">ONZ51_g6926</name>
</gene>
<evidence type="ECO:0000313" key="4">
    <source>
        <dbReference type="Proteomes" id="UP001215151"/>
    </source>
</evidence>
<feature type="compositionally biased region" description="Low complexity" evidence="2">
    <location>
        <begin position="235"/>
        <end position="250"/>
    </location>
</feature>
<sequence length="377" mass="41777">MVTPGMLREGLLKADTAYHAWVGAKRAIEERPGGVWDIAAILKKAMQFYLVELGVSMLERVDGPHYTFINPKFHDDMSWMVRQAVRLVRLFVEKGISRDRIVVTIPSTEAGVQAARTLERKHHIQTNLSLVSGLAHAAACAEAEASCITLCYKELSDTYGRKPTSNNPFIRAWEAMYGFSRKAADEAVQETVAYFNLHKLPTAVLVSDLLNVDDAERLGDFDAVALTGAQSLRARAPSSSVAPSTTGSSAKQRAKETPHPTTYLESSDGSFLSAMPADQRTVAKATLAEGLKDAMEQMHQATMHMLEFIQGEAQLAHLDDVGLQEIYEEDEKEVARLSSLVDTGDSEEPLVPIRWDDVGFRMRMSTWDKPHQLPYRA</sequence>
<dbReference type="GO" id="GO:0009052">
    <property type="term" value="P:pentose-phosphate shunt, non-oxidative branch"/>
    <property type="evidence" value="ECO:0007669"/>
    <property type="project" value="TreeGrafter"/>
</dbReference>
<reference evidence="3" key="1">
    <citation type="submission" date="2022-11" db="EMBL/GenBank/DDBJ databases">
        <title>Genome Sequence of Cubamyces cubensis.</title>
        <authorList>
            <person name="Buettner E."/>
        </authorList>
    </citation>
    <scope>NUCLEOTIDE SEQUENCE</scope>
    <source>
        <strain evidence="3">MPL-01</strain>
    </source>
</reference>
<dbReference type="InterPro" id="IPR001585">
    <property type="entry name" value="TAL/FSA"/>
</dbReference>
<dbReference type="GO" id="GO:0004801">
    <property type="term" value="F:transaldolase activity"/>
    <property type="evidence" value="ECO:0007669"/>
    <property type="project" value="TreeGrafter"/>
</dbReference>
<dbReference type="Gene3D" id="3.20.20.70">
    <property type="entry name" value="Aldolase class I"/>
    <property type="match status" value="1"/>
</dbReference>
<dbReference type="PANTHER" id="PTHR10683:SF18">
    <property type="entry name" value="TRANSALDOLASE"/>
    <property type="match status" value="1"/>
</dbReference>